<dbReference type="Proteomes" id="UP000069205">
    <property type="component" value="Chromosome"/>
</dbReference>
<accession>A0A0K2GGA0</accession>
<evidence type="ECO:0000313" key="1">
    <source>
        <dbReference type="EMBL" id="ALA59978.1"/>
    </source>
</evidence>
<protein>
    <submittedName>
        <fullName evidence="1">Uncharacterized protein</fullName>
    </submittedName>
</protein>
<dbReference type="AlphaFoldDB" id="A0A0K2GGA0"/>
<proteinExistence type="predicted"/>
<name>A0A0K2GGA0_NITMO</name>
<dbReference type="RefSeq" id="WP_053380903.1">
    <property type="nucleotide sequence ID" value="NZ_CP011801.1"/>
</dbReference>
<dbReference type="STRING" id="42253.NITMOv2_3586"/>
<keyword evidence="2" id="KW-1185">Reference proteome</keyword>
<reference evidence="1 2" key="1">
    <citation type="journal article" date="2015" name="Proc. Natl. Acad. Sci. U.S.A.">
        <title>Expanded metabolic versatility of ubiquitous nitrite-oxidizing bacteria from the genus Nitrospira.</title>
        <authorList>
            <person name="Koch H."/>
            <person name="Lucker S."/>
            <person name="Albertsen M."/>
            <person name="Kitzinger K."/>
            <person name="Herbold C."/>
            <person name="Spieck E."/>
            <person name="Nielsen P.H."/>
            <person name="Wagner M."/>
            <person name="Daims H."/>
        </authorList>
    </citation>
    <scope>NUCLEOTIDE SEQUENCE [LARGE SCALE GENOMIC DNA]</scope>
    <source>
        <strain evidence="1 2">NSP M-1</strain>
    </source>
</reference>
<organism evidence="1 2">
    <name type="scientific">Nitrospira moscoviensis</name>
    <dbReference type="NCBI Taxonomy" id="42253"/>
    <lineage>
        <taxon>Bacteria</taxon>
        <taxon>Pseudomonadati</taxon>
        <taxon>Nitrospirota</taxon>
        <taxon>Nitrospiria</taxon>
        <taxon>Nitrospirales</taxon>
        <taxon>Nitrospiraceae</taxon>
        <taxon>Nitrospira</taxon>
    </lineage>
</organism>
<gene>
    <name evidence="1" type="ORF">NITMOv2_3586</name>
</gene>
<dbReference type="KEGG" id="nmv:NITMOv2_3586"/>
<evidence type="ECO:0000313" key="2">
    <source>
        <dbReference type="Proteomes" id="UP000069205"/>
    </source>
</evidence>
<dbReference type="EMBL" id="CP011801">
    <property type="protein sequence ID" value="ALA59978.1"/>
    <property type="molecule type" value="Genomic_DNA"/>
</dbReference>
<dbReference type="PATRIC" id="fig|42253.5.peg.3537"/>
<sequence length="79" mass="9005">MELLLSLILQIVDAGDGLSEAIMGKSLKAVIQEHVVCKRHFEQREEDFRAAMRIENPTVRAYALDALRRRVLEQCGVRP</sequence>
<dbReference type="OrthoDB" id="9928701at2"/>